<protein>
    <submittedName>
        <fullName evidence="2">Uncharacterized protein</fullName>
    </submittedName>
</protein>
<reference evidence="2" key="2">
    <citation type="journal article" date="2021" name="Microbiome">
        <title>Successional dynamics and alternative stable states in a saline activated sludge microbial community over 9 years.</title>
        <authorList>
            <person name="Wang Y."/>
            <person name="Ye J."/>
            <person name="Ju F."/>
            <person name="Liu L."/>
            <person name="Boyd J.A."/>
            <person name="Deng Y."/>
            <person name="Parks D.H."/>
            <person name="Jiang X."/>
            <person name="Yin X."/>
            <person name="Woodcroft B.J."/>
            <person name="Tyson G.W."/>
            <person name="Hugenholtz P."/>
            <person name="Polz M.F."/>
            <person name="Zhang T."/>
        </authorList>
    </citation>
    <scope>NUCLEOTIDE SEQUENCE</scope>
    <source>
        <strain evidence="2">HKST-UBA13</strain>
    </source>
</reference>
<organism evidence="2 3">
    <name type="scientific">Candidatus Dojkabacteria bacterium</name>
    <dbReference type="NCBI Taxonomy" id="2099670"/>
    <lineage>
        <taxon>Bacteria</taxon>
        <taxon>Candidatus Dojkabacteria</taxon>
    </lineage>
</organism>
<proteinExistence type="predicted"/>
<dbReference type="Proteomes" id="UP000775877">
    <property type="component" value="Unassembled WGS sequence"/>
</dbReference>
<dbReference type="AlphaFoldDB" id="A0A955L2H5"/>
<reference evidence="2" key="1">
    <citation type="submission" date="2020-04" db="EMBL/GenBank/DDBJ databases">
        <authorList>
            <person name="Zhang T."/>
        </authorList>
    </citation>
    <scope>NUCLEOTIDE SEQUENCE</scope>
    <source>
        <strain evidence="2">HKST-UBA13</strain>
    </source>
</reference>
<keyword evidence="1" id="KW-1133">Transmembrane helix</keyword>
<sequence length="155" mass="17264">LDKSRLNFLKSLISLSGDHLVKKLISKKIANADPKSKFSVSYLGIFVVFLANIADKVNGPNKLVNPSILLLLKPFAWLLWALLETFTVPFLVAYNLSIGNVLGDSQIKTSTPSVNYRSSRKPQFLNILTNIVLTVVKLTLFLIVNIIILLISREL</sequence>
<evidence type="ECO:0000313" key="3">
    <source>
        <dbReference type="Proteomes" id="UP000775877"/>
    </source>
</evidence>
<keyword evidence="1" id="KW-0812">Transmembrane</keyword>
<dbReference type="EMBL" id="JAGQLJ010000154">
    <property type="protein sequence ID" value="MCA9381662.1"/>
    <property type="molecule type" value="Genomic_DNA"/>
</dbReference>
<accession>A0A955L2H5</accession>
<feature type="transmembrane region" description="Helical" evidence="1">
    <location>
        <begin position="38"/>
        <end position="54"/>
    </location>
</feature>
<gene>
    <name evidence="2" type="ORF">KC678_05330</name>
</gene>
<feature type="non-terminal residue" evidence="2">
    <location>
        <position position="1"/>
    </location>
</feature>
<comment type="caution">
    <text evidence="2">The sequence shown here is derived from an EMBL/GenBank/DDBJ whole genome shotgun (WGS) entry which is preliminary data.</text>
</comment>
<feature type="transmembrane region" description="Helical" evidence="1">
    <location>
        <begin position="74"/>
        <end position="103"/>
    </location>
</feature>
<evidence type="ECO:0000313" key="2">
    <source>
        <dbReference type="EMBL" id="MCA9381662.1"/>
    </source>
</evidence>
<evidence type="ECO:0000256" key="1">
    <source>
        <dbReference type="SAM" id="Phobius"/>
    </source>
</evidence>
<feature type="transmembrane region" description="Helical" evidence="1">
    <location>
        <begin position="124"/>
        <end position="151"/>
    </location>
</feature>
<name>A0A955L2H5_9BACT</name>
<keyword evidence="1" id="KW-0472">Membrane</keyword>